<feature type="compositionally biased region" description="Polar residues" evidence="7">
    <location>
        <begin position="117"/>
        <end position="135"/>
    </location>
</feature>
<comment type="caution">
    <text evidence="10">The sequence shown here is derived from an EMBL/GenBank/DDBJ whole genome shotgun (WGS) entry which is preliminary data.</text>
</comment>
<dbReference type="CDD" id="cd06849">
    <property type="entry name" value="lipoyl_domain"/>
    <property type="match status" value="1"/>
</dbReference>
<feature type="region of interest" description="Disordered" evidence="7">
    <location>
        <begin position="78"/>
        <end position="136"/>
    </location>
</feature>
<evidence type="ECO:0000313" key="11">
    <source>
        <dbReference type="Proteomes" id="UP000823963"/>
    </source>
</evidence>
<dbReference type="PROSITE" id="PS00189">
    <property type="entry name" value="LIPOYL"/>
    <property type="match status" value="1"/>
</dbReference>
<dbReference type="SUPFAM" id="SSF51230">
    <property type="entry name" value="Single hybrid motif"/>
    <property type="match status" value="1"/>
</dbReference>
<evidence type="ECO:0000256" key="5">
    <source>
        <dbReference type="ARBA" id="ARBA00023315"/>
    </source>
</evidence>
<dbReference type="InterPro" id="IPR001078">
    <property type="entry name" value="2-oxoacid_DH_actylTfrase"/>
</dbReference>
<reference evidence="10" key="2">
    <citation type="submission" date="2021-04" db="EMBL/GenBank/DDBJ databases">
        <authorList>
            <person name="Gilroy R."/>
        </authorList>
    </citation>
    <scope>NUCLEOTIDE SEQUENCE</scope>
    <source>
        <strain evidence="10">6627</strain>
    </source>
</reference>
<dbReference type="PROSITE" id="PS50968">
    <property type="entry name" value="BIOTINYL_LIPOYL"/>
    <property type="match status" value="1"/>
</dbReference>
<keyword evidence="4 6" id="KW-0450">Lipoyl</keyword>
<dbReference type="SUPFAM" id="SSF47005">
    <property type="entry name" value="Peripheral subunit-binding domain of 2-oxo acid dehydrogenase complex"/>
    <property type="match status" value="1"/>
</dbReference>
<dbReference type="EC" id="2.3.1.-" evidence="6"/>
<evidence type="ECO:0000256" key="7">
    <source>
        <dbReference type="SAM" id="MobiDB-lite"/>
    </source>
</evidence>
<keyword evidence="3 6" id="KW-0808">Transferase</keyword>
<gene>
    <name evidence="10" type="ORF">H9861_04970</name>
</gene>
<dbReference type="PANTHER" id="PTHR43178:SF5">
    <property type="entry name" value="LIPOAMIDE ACYLTRANSFERASE COMPONENT OF BRANCHED-CHAIN ALPHA-KETO ACID DEHYDROGENASE COMPLEX, MITOCHONDRIAL"/>
    <property type="match status" value="1"/>
</dbReference>
<feature type="domain" description="Lipoyl-binding" evidence="8">
    <location>
        <begin position="3"/>
        <end position="78"/>
    </location>
</feature>
<evidence type="ECO:0000256" key="1">
    <source>
        <dbReference type="ARBA" id="ARBA00001938"/>
    </source>
</evidence>
<dbReference type="GO" id="GO:0005737">
    <property type="term" value="C:cytoplasm"/>
    <property type="evidence" value="ECO:0007669"/>
    <property type="project" value="TreeGrafter"/>
</dbReference>
<dbReference type="Gene3D" id="4.10.320.10">
    <property type="entry name" value="E3-binding domain"/>
    <property type="match status" value="1"/>
</dbReference>
<sequence length="446" mass="48532">MSIYKFKLPDVGEGMAEGTIGKWHVKEGDTIKKDADLVQIENDKSVEEIPSPVEGKVTKIVVPEGETADVGDTLVEIQTAGDTEEPKEIDADSTKDDSTAKTEKKTSKAKTQAESTVSKQTAAKNIPSKSFTPQDHSLPVLAMPSVRAYARDKGVKLTEVTGTGNHGQITKQDIDSFLSGNTASQKIVPAQDLNEQKPSASAKATVNNNGVHEHHEKMDSVRLATAKSVARSVQEIPHVTMFDEVVVDKLWDHRKKFKEKAAAQDIHLTFLPYIIKALAVAVKEYPVLNASLDMDKREIIYKDDINVGIATDTDRGLFMPNIKHVDQKSMFEIAKEIQKNTKAIEDGTLSNDSMQNGTIAITNIGSIGGGYFTPIINYPEVAILGIGRIENQPVVDPADSENVTVGKVMKLSLSVDHRAIDGATGQKALNRIKELLADPELLLMEG</sequence>
<evidence type="ECO:0000256" key="2">
    <source>
        <dbReference type="ARBA" id="ARBA00007317"/>
    </source>
</evidence>
<dbReference type="InterPro" id="IPR004167">
    <property type="entry name" value="PSBD"/>
</dbReference>
<dbReference type="FunFam" id="3.30.559.10:FF:000007">
    <property type="entry name" value="Dihydrolipoamide acetyltransferase component of pyruvate dehydrogenase complex"/>
    <property type="match status" value="1"/>
</dbReference>
<dbReference type="InterPro" id="IPR011053">
    <property type="entry name" value="Single_hybrid_motif"/>
</dbReference>
<dbReference type="InterPro" id="IPR003016">
    <property type="entry name" value="2-oxoA_DH_lipoyl-BS"/>
</dbReference>
<protein>
    <recommendedName>
        <fullName evidence="6">Dihydrolipoamide acetyltransferase component of pyruvate dehydrogenase complex</fullName>
        <ecNumber evidence="6">2.3.1.-</ecNumber>
    </recommendedName>
</protein>
<reference evidence="10" key="1">
    <citation type="journal article" date="2021" name="PeerJ">
        <title>Extensive microbial diversity within the chicken gut microbiome revealed by metagenomics and culture.</title>
        <authorList>
            <person name="Gilroy R."/>
            <person name="Ravi A."/>
            <person name="Getino M."/>
            <person name="Pursley I."/>
            <person name="Horton D.L."/>
            <person name="Alikhan N.F."/>
            <person name="Baker D."/>
            <person name="Gharbi K."/>
            <person name="Hall N."/>
            <person name="Watson M."/>
            <person name="Adriaenssens E.M."/>
            <person name="Foster-Nyarko E."/>
            <person name="Jarju S."/>
            <person name="Secka A."/>
            <person name="Antonio M."/>
            <person name="Oren A."/>
            <person name="Chaudhuri R.R."/>
            <person name="La Ragione R."/>
            <person name="Hildebrand F."/>
            <person name="Pallen M.J."/>
        </authorList>
    </citation>
    <scope>NUCLEOTIDE SEQUENCE</scope>
    <source>
        <strain evidence="10">6627</strain>
    </source>
</reference>
<proteinExistence type="inferred from homology"/>
<dbReference type="Gene3D" id="3.30.559.10">
    <property type="entry name" value="Chloramphenicol acetyltransferase-like domain"/>
    <property type="match status" value="1"/>
</dbReference>
<evidence type="ECO:0000256" key="4">
    <source>
        <dbReference type="ARBA" id="ARBA00022823"/>
    </source>
</evidence>
<comment type="cofactor">
    <cofactor evidence="1 6">
        <name>(R)-lipoate</name>
        <dbReference type="ChEBI" id="CHEBI:83088"/>
    </cofactor>
</comment>
<dbReference type="PANTHER" id="PTHR43178">
    <property type="entry name" value="DIHYDROLIPOAMIDE ACETYLTRANSFERASE COMPONENT OF PYRUVATE DEHYDROGENASE COMPLEX"/>
    <property type="match status" value="1"/>
</dbReference>
<evidence type="ECO:0000259" key="9">
    <source>
        <dbReference type="PROSITE" id="PS51826"/>
    </source>
</evidence>
<dbReference type="Gene3D" id="2.40.50.100">
    <property type="match status" value="1"/>
</dbReference>
<dbReference type="InterPro" id="IPR023213">
    <property type="entry name" value="CAT-like_dom_sf"/>
</dbReference>
<dbReference type="AlphaFoldDB" id="A0A9D1UX90"/>
<evidence type="ECO:0000256" key="6">
    <source>
        <dbReference type="RuleBase" id="RU003423"/>
    </source>
</evidence>
<feature type="compositionally biased region" description="Basic and acidic residues" evidence="7">
    <location>
        <begin position="84"/>
        <end position="106"/>
    </location>
</feature>
<dbReference type="EMBL" id="DXFP01000046">
    <property type="protein sequence ID" value="HIX02089.1"/>
    <property type="molecule type" value="Genomic_DNA"/>
</dbReference>
<dbReference type="SUPFAM" id="SSF52777">
    <property type="entry name" value="CoA-dependent acyltransferases"/>
    <property type="match status" value="1"/>
</dbReference>
<evidence type="ECO:0000256" key="3">
    <source>
        <dbReference type="ARBA" id="ARBA00022679"/>
    </source>
</evidence>
<evidence type="ECO:0000259" key="8">
    <source>
        <dbReference type="PROSITE" id="PS50968"/>
    </source>
</evidence>
<dbReference type="Pfam" id="PF00364">
    <property type="entry name" value="Biotin_lipoyl"/>
    <property type="match status" value="1"/>
</dbReference>
<dbReference type="GO" id="GO:0031405">
    <property type="term" value="F:lipoic acid binding"/>
    <property type="evidence" value="ECO:0007669"/>
    <property type="project" value="TreeGrafter"/>
</dbReference>
<dbReference type="PROSITE" id="PS51826">
    <property type="entry name" value="PSBD"/>
    <property type="match status" value="1"/>
</dbReference>
<dbReference type="Proteomes" id="UP000823963">
    <property type="component" value="Unassembled WGS sequence"/>
</dbReference>
<organism evidence="10 11">
    <name type="scientific">Candidatus Ligilactobacillus excrementigallinarum</name>
    <dbReference type="NCBI Taxonomy" id="2838641"/>
    <lineage>
        <taxon>Bacteria</taxon>
        <taxon>Bacillati</taxon>
        <taxon>Bacillota</taxon>
        <taxon>Bacilli</taxon>
        <taxon>Lactobacillales</taxon>
        <taxon>Lactobacillaceae</taxon>
        <taxon>Ligilactobacillus</taxon>
    </lineage>
</organism>
<accession>A0A9D1UX90</accession>
<dbReference type="Pfam" id="PF02817">
    <property type="entry name" value="E3_binding"/>
    <property type="match status" value="1"/>
</dbReference>
<dbReference type="GO" id="GO:0016407">
    <property type="term" value="F:acetyltransferase activity"/>
    <property type="evidence" value="ECO:0007669"/>
    <property type="project" value="TreeGrafter"/>
</dbReference>
<dbReference type="InterPro" id="IPR000089">
    <property type="entry name" value="Biotin_lipoyl"/>
</dbReference>
<name>A0A9D1UX90_9LACO</name>
<feature type="domain" description="Peripheral subunit-binding (PSBD)" evidence="9">
    <location>
        <begin position="141"/>
        <end position="178"/>
    </location>
</feature>
<dbReference type="InterPro" id="IPR036625">
    <property type="entry name" value="E3-bd_dom_sf"/>
</dbReference>
<dbReference type="Pfam" id="PF00198">
    <property type="entry name" value="2-oxoacid_dh"/>
    <property type="match status" value="1"/>
</dbReference>
<comment type="similarity">
    <text evidence="2 6">Belongs to the 2-oxoacid dehydrogenase family.</text>
</comment>
<keyword evidence="5 6" id="KW-0012">Acyltransferase</keyword>
<dbReference type="InterPro" id="IPR050743">
    <property type="entry name" value="2-oxoacid_DH_E2_comp"/>
</dbReference>
<evidence type="ECO:0000313" key="10">
    <source>
        <dbReference type="EMBL" id="HIX02089.1"/>
    </source>
</evidence>